<evidence type="ECO:0000313" key="4">
    <source>
        <dbReference type="Proteomes" id="UP000238137"/>
    </source>
</evidence>
<evidence type="ECO:0000256" key="1">
    <source>
        <dbReference type="SAM" id="MobiDB-lite"/>
    </source>
</evidence>
<gene>
    <name evidence="3" type="ORF">A7A09_007050</name>
</gene>
<dbReference type="Proteomes" id="UP000238137">
    <property type="component" value="Unassembled WGS sequence"/>
</dbReference>
<dbReference type="Gene3D" id="3.90.1300.10">
    <property type="entry name" value="Amidase signature (AS) domain"/>
    <property type="match status" value="1"/>
</dbReference>
<dbReference type="InterPro" id="IPR000120">
    <property type="entry name" value="Amidase"/>
</dbReference>
<dbReference type="PANTHER" id="PTHR11895:SF176">
    <property type="entry name" value="AMIDASE AMID-RELATED"/>
    <property type="match status" value="1"/>
</dbReference>
<dbReference type="PROSITE" id="PS00571">
    <property type="entry name" value="AMIDASES"/>
    <property type="match status" value="1"/>
</dbReference>
<dbReference type="GO" id="GO:0003824">
    <property type="term" value="F:catalytic activity"/>
    <property type="evidence" value="ECO:0007669"/>
    <property type="project" value="InterPro"/>
</dbReference>
<dbReference type="EMBL" id="PXNQ02000003">
    <property type="protein sequence ID" value="RNF35344.1"/>
    <property type="molecule type" value="Genomic_DNA"/>
</dbReference>
<dbReference type="AlphaFoldDB" id="A0A3R7ND32"/>
<evidence type="ECO:0000259" key="2">
    <source>
        <dbReference type="Pfam" id="PF01425"/>
    </source>
</evidence>
<feature type="domain" description="Amidase" evidence="2">
    <location>
        <begin position="26"/>
        <end position="430"/>
    </location>
</feature>
<dbReference type="OrthoDB" id="9811471at2"/>
<accession>A0A3R7ND32</accession>
<dbReference type="RefSeq" id="WP_106690694.1">
    <property type="nucleotide sequence ID" value="NZ_PXNQ02000003.1"/>
</dbReference>
<dbReference type="Pfam" id="PF01425">
    <property type="entry name" value="Amidase"/>
    <property type="match status" value="1"/>
</dbReference>
<proteinExistence type="predicted"/>
<reference evidence="3" key="1">
    <citation type="submission" date="2018-05" db="EMBL/GenBank/DDBJ databases">
        <title>Reclassification of Methylarcula marina and Methylarcula terricola as Paracoccus methylarcula sp.nov., comb.nov. and Paracoccus terricola comb.nov.</title>
        <authorList>
            <person name="Shmareva M.N."/>
            <person name="Doronina N.V."/>
            <person name="Vasilenko O.V."/>
            <person name="Tarlachkov S.V."/>
            <person name="Trotsenko Y.A."/>
        </authorList>
    </citation>
    <scope>NUCLEOTIDE SEQUENCE [LARGE SCALE GENOMIC DNA]</scope>
    <source>
        <strain evidence="3">VKM B-2159</strain>
    </source>
</reference>
<dbReference type="InterPro" id="IPR036928">
    <property type="entry name" value="AS_sf"/>
</dbReference>
<sequence length="443" mass="46638">MDWLRASAVQQGRAITAGLLDPLDQTEAYLTAIKAHPDGKRIYARLTEARARSEAIAAHDRVKAELRRGVLDGVAISWKDNIDSAGTVTEAGSRLLEGRVPRRDAETLAQATREGLVCLGKTHMTELAFSGLGLNPMTATPPNSRDPSRAPGGSSSGAAVSVALGLAAAAIGSDTGGSIRVPAAWNDIVGFKPTHGAVSSQGVVPLCRRFDVAGPLARSVEDCSEIMAVLTGRPAVDLKGCSAAGLRLMVLDGLPFEEAEEGPVSAFHDAVDRLARAGASITHGNPGIVRRAMDLSPLLFAPEAYGIWRAQIEDAPELMHKPILERFRGGAEVSAADYVGGWEKLARLRLEWAAKTAGYDAILLPTSAILPPDAARLNEDEEYFARANLLTLRNTRIGNLLGLPAVSLPTGHRGCGIMAMGHVGGDRHLLRVAAGMESALAAN</sequence>
<organism evidence="3 4">
    <name type="scientific">Paracoccus methylarcula</name>
    <dbReference type="NCBI Taxonomy" id="72022"/>
    <lineage>
        <taxon>Bacteria</taxon>
        <taxon>Pseudomonadati</taxon>
        <taxon>Pseudomonadota</taxon>
        <taxon>Alphaproteobacteria</taxon>
        <taxon>Rhodobacterales</taxon>
        <taxon>Paracoccaceae</taxon>
        <taxon>Paracoccus</taxon>
    </lineage>
</organism>
<dbReference type="InterPro" id="IPR023631">
    <property type="entry name" value="Amidase_dom"/>
</dbReference>
<dbReference type="InterPro" id="IPR020556">
    <property type="entry name" value="Amidase_CS"/>
</dbReference>
<evidence type="ECO:0000313" key="3">
    <source>
        <dbReference type="EMBL" id="RNF35344.1"/>
    </source>
</evidence>
<feature type="region of interest" description="Disordered" evidence="1">
    <location>
        <begin position="133"/>
        <end position="156"/>
    </location>
</feature>
<protein>
    <submittedName>
        <fullName evidence="3">Amidase</fullName>
    </submittedName>
</protein>
<dbReference type="SUPFAM" id="SSF75304">
    <property type="entry name" value="Amidase signature (AS) enzymes"/>
    <property type="match status" value="1"/>
</dbReference>
<dbReference type="PANTHER" id="PTHR11895">
    <property type="entry name" value="TRANSAMIDASE"/>
    <property type="match status" value="1"/>
</dbReference>
<name>A0A3R7ND32_9RHOB</name>
<keyword evidence="4" id="KW-1185">Reference proteome</keyword>
<comment type="caution">
    <text evidence="3">The sequence shown here is derived from an EMBL/GenBank/DDBJ whole genome shotgun (WGS) entry which is preliminary data.</text>
</comment>